<keyword evidence="2" id="KW-1185">Reference proteome</keyword>
<dbReference type="SUPFAM" id="SSF54593">
    <property type="entry name" value="Glyoxalase/Bleomycin resistance protein/Dihydroxybiphenyl dioxygenase"/>
    <property type="match status" value="1"/>
</dbReference>
<comment type="caution">
    <text evidence="1">The sequence shown here is derived from an EMBL/GenBank/DDBJ whole genome shotgun (WGS) entry which is preliminary data.</text>
</comment>
<evidence type="ECO:0000313" key="1">
    <source>
        <dbReference type="EMBL" id="MFD2872034.1"/>
    </source>
</evidence>
<protein>
    <submittedName>
        <fullName evidence="1">VOC family protein</fullName>
    </submittedName>
</protein>
<dbReference type="EMBL" id="JBHUPD010000001">
    <property type="protein sequence ID" value="MFD2872034.1"/>
    <property type="molecule type" value="Genomic_DNA"/>
</dbReference>
<gene>
    <name evidence="1" type="ORF">ACFS5N_06120</name>
</gene>
<name>A0ABW5Y9I6_9SPHI</name>
<accession>A0ABW5Y9I6</accession>
<dbReference type="InterPro" id="IPR029068">
    <property type="entry name" value="Glyas_Bleomycin-R_OHBP_Dase"/>
</dbReference>
<dbReference type="Proteomes" id="UP001597557">
    <property type="component" value="Unassembled WGS sequence"/>
</dbReference>
<proteinExistence type="predicted"/>
<dbReference type="RefSeq" id="WP_377183302.1">
    <property type="nucleotide sequence ID" value="NZ_JBHUPD010000001.1"/>
</dbReference>
<dbReference type="CDD" id="cd06587">
    <property type="entry name" value="VOC"/>
    <property type="match status" value="1"/>
</dbReference>
<organism evidence="1 2">
    <name type="scientific">Mucilaginibacter ximonensis</name>
    <dbReference type="NCBI Taxonomy" id="538021"/>
    <lineage>
        <taxon>Bacteria</taxon>
        <taxon>Pseudomonadati</taxon>
        <taxon>Bacteroidota</taxon>
        <taxon>Sphingobacteriia</taxon>
        <taxon>Sphingobacteriales</taxon>
        <taxon>Sphingobacteriaceae</taxon>
        <taxon>Mucilaginibacter</taxon>
    </lineage>
</organism>
<evidence type="ECO:0000313" key="2">
    <source>
        <dbReference type="Proteomes" id="UP001597557"/>
    </source>
</evidence>
<sequence length="144" mass="16229">MSQINFSNHSSVIVPRSERESIRAFYIGTLGGQLTREDPDRDILRLGDNFYIAFLYGDVPNVNDIGRQARFLWLELRSDEVPAMTEKILAAGVLKLDIPDPHLYFQAPGGQVWRLVGTDEDMSFYEGRGDGPDVNKVKQAINSK</sequence>
<dbReference type="Gene3D" id="3.10.180.10">
    <property type="entry name" value="2,3-Dihydroxybiphenyl 1,2-Dioxygenase, domain 1"/>
    <property type="match status" value="1"/>
</dbReference>
<reference evidence="2" key="1">
    <citation type="journal article" date="2019" name="Int. J. Syst. Evol. Microbiol.">
        <title>The Global Catalogue of Microorganisms (GCM) 10K type strain sequencing project: providing services to taxonomists for standard genome sequencing and annotation.</title>
        <authorList>
            <consortium name="The Broad Institute Genomics Platform"/>
            <consortium name="The Broad Institute Genome Sequencing Center for Infectious Disease"/>
            <person name="Wu L."/>
            <person name="Ma J."/>
        </authorList>
    </citation>
    <scope>NUCLEOTIDE SEQUENCE [LARGE SCALE GENOMIC DNA]</scope>
    <source>
        <strain evidence="2">KCTC 22437</strain>
    </source>
</reference>